<evidence type="ECO:0000313" key="1">
    <source>
        <dbReference type="EMBL" id="MCW6511326.1"/>
    </source>
</evidence>
<accession>A0AA42CM97</accession>
<name>A0AA42CM97_9HYPH</name>
<evidence type="ECO:0000313" key="2">
    <source>
        <dbReference type="Proteomes" id="UP001165667"/>
    </source>
</evidence>
<reference evidence="1" key="1">
    <citation type="submission" date="2022-05" db="EMBL/GenBank/DDBJ databases">
        <authorList>
            <person name="Pankratov T."/>
        </authorList>
    </citation>
    <scope>NUCLEOTIDE SEQUENCE</scope>
    <source>
        <strain evidence="1">BP6-180914</strain>
    </source>
</reference>
<dbReference type="AlphaFoldDB" id="A0AA42CM97"/>
<comment type="caution">
    <text evidence="1">The sequence shown here is derived from an EMBL/GenBank/DDBJ whole genome shotgun (WGS) entry which is preliminary data.</text>
</comment>
<dbReference type="Proteomes" id="UP001165667">
    <property type="component" value="Unassembled WGS sequence"/>
</dbReference>
<proteinExistence type="predicted"/>
<sequence>MNSDIINIDPIPGSLYSFEIRGSQTELFVAYHGISNQIPIIVIIPLRYSISDGYFPSIALYVHEKLFPNGNKNQAKFFNVQNLPGVPSRVLEYSHSTDMKPEFLDNDTASSKLRDVLPEEVLVNWRPPAYFKDLRS</sequence>
<gene>
    <name evidence="1" type="ORF">M8523_25405</name>
</gene>
<dbReference type="RefSeq" id="WP_282587702.1">
    <property type="nucleotide sequence ID" value="NZ_JAMOIM010000024.1"/>
</dbReference>
<organism evidence="1 2">
    <name type="scientific">Lichenifustis flavocetrariae</name>
    <dbReference type="NCBI Taxonomy" id="2949735"/>
    <lineage>
        <taxon>Bacteria</taxon>
        <taxon>Pseudomonadati</taxon>
        <taxon>Pseudomonadota</taxon>
        <taxon>Alphaproteobacteria</taxon>
        <taxon>Hyphomicrobiales</taxon>
        <taxon>Lichenihabitantaceae</taxon>
        <taxon>Lichenifustis</taxon>
    </lineage>
</organism>
<protein>
    <submittedName>
        <fullName evidence="1">Uncharacterized protein</fullName>
    </submittedName>
</protein>
<keyword evidence="2" id="KW-1185">Reference proteome</keyword>
<dbReference type="EMBL" id="JAMOIM010000024">
    <property type="protein sequence ID" value="MCW6511326.1"/>
    <property type="molecule type" value="Genomic_DNA"/>
</dbReference>